<dbReference type="SMR" id="A0A482XK94"/>
<gene>
    <name evidence="5" type="ORF">LSTR_LSTR013845</name>
</gene>
<keyword evidence="4" id="KW-0732">Signal</keyword>
<dbReference type="PANTHER" id="PTHR10858:SF23">
    <property type="entry name" value="DEOXYRIBONUCLEASE II"/>
    <property type="match status" value="1"/>
</dbReference>
<dbReference type="EMBL" id="QKKF02006869">
    <property type="protein sequence ID" value="RZF46212.1"/>
    <property type="molecule type" value="Genomic_DNA"/>
</dbReference>
<evidence type="ECO:0000313" key="5">
    <source>
        <dbReference type="EMBL" id="RZF46212.1"/>
    </source>
</evidence>
<reference evidence="5 6" key="1">
    <citation type="journal article" date="2017" name="Gigascience">
        <title>Genome sequence of the small brown planthopper, Laodelphax striatellus.</title>
        <authorList>
            <person name="Zhu J."/>
            <person name="Jiang F."/>
            <person name="Wang X."/>
            <person name="Yang P."/>
            <person name="Bao Y."/>
            <person name="Zhao W."/>
            <person name="Wang W."/>
            <person name="Lu H."/>
            <person name="Wang Q."/>
            <person name="Cui N."/>
            <person name="Li J."/>
            <person name="Chen X."/>
            <person name="Luo L."/>
            <person name="Yu J."/>
            <person name="Kang L."/>
            <person name="Cui F."/>
        </authorList>
    </citation>
    <scope>NUCLEOTIDE SEQUENCE [LARGE SCALE GENOMIC DNA]</scope>
    <source>
        <strain evidence="5">Lst14</strain>
    </source>
</reference>
<evidence type="ECO:0000256" key="3">
    <source>
        <dbReference type="SAM" id="MobiDB-lite"/>
    </source>
</evidence>
<name>A0A482XK94_LAOST</name>
<accession>A0A482XK94</accession>
<evidence type="ECO:0000313" key="6">
    <source>
        <dbReference type="Proteomes" id="UP000291343"/>
    </source>
</evidence>
<dbReference type="STRING" id="195883.A0A482XK94"/>
<dbReference type="Pfam" id="PF03265">
    <property type="entry name" value="DNase_II"/>
    <property type="match status" value="1"/>
</dbReference>
<dbReference type="PANTHER" id="PTHR10858">
    <property type="entry name" value="DEOXYRIBONUCLEASE II"/>
    <property type="match status" value="1"/>
</dbReference>
<dbReference type="AlphaFoldDB" id="A0A482XK94"/>
<organism evidence="5 6">
    <name type="scientific">Laodelphax striatellus</name>
    <name type="common">Small brown planthopper</name>
    <name type="synonym">Delphax striatella</name>
    <dbReference type="NCBI Taxonomy" id="195883"/>
    <lineage>
        <taxon>Eukaryota</taxon>
        <taxon>Metazoa</taxon>
        <taxon>Ecdysozoa</taxon>
        <taxon>Arthropoda</taxon>
        <taxon>Hexapoda</taxon>
        <taxon>Insecta</taxon>
        <taxon>Pterygota</taxon>
        <taxon>Neoptera</taxon>
        <taxon>Paraneoptera</taxon>
        <taxon>Hemiptera</taxon>
        <taxon>Auchenorrhyncha</taxon>
        <taxon>Fulgoroidea</taxon>
        <taxon>Delphacidae</taxon>
        <taxon>Criomorphinae</taxon>
        <taxon>Laodelphax</taxon>
    </lineage>
</organism>
<dbReference type="CDD" id="cd09121">
    <property type="entry name" value="PLDc_DNaseII_2"/>
    <property type="match status" value="1"/>
</dbReference>
<comment type="similarity">
    <text evidence="1">Belongs to the DNase II family.</text>
</comment>
<dbReference type="InParanoid" id="A0A482XK94"/>
<dbReference type="FunCoup" id="A0A482XK94">
    <property type="interactions" value="72"/>
</dbReference>
<dbReference type="GO" id="GO:0004531">
    <property type="term" value="F:deoxyribonuclease II activity"/>
    <property type="evidence" value="ECO:0007669"/>
    <property type="project" value="InterPro"/>
</dbReference>
<keyword evidence="6" id="KW-1185">Reference proteome</keyword>
<keyword evidence="2" id="KW-0378">Hydrolase</keyword>
<feature type="chain" id="PRO_5019730244" evidence="4">
    <location>
        <begin position="25"/>
        <end position="389"/>
    </location>
</feature>
<evidence type="ECO:0000256" key="4">
    <source>
        <dbReference type="SAM" id="SignalP"/>
    </source>
</evidence>
<feature type="region of interest" description="Disordered" evidence="3">
    <location>
        <begin position="369"/>
        <end position="389"/>
    </location>
</feature>
<sequence>MVINYFICTIGIFTLFNVFTVSESEKLQCMGEDNKPVDWFIIYKLPKLEKVKRAAADANDDGGKKYLYMSSSTMRSPGWKYPAKLISDVDSIPGITLKPLYVEGKQDQVWILYNDQPPEGSKVKGAHGHTKGVVAANKEGGFWIVHSVPRFPEVPSAEGQYSYPDSGHNNGQTFLCMTLGSKEIEKVAKQLQFNQAGVYYSFYSQTLDSLYPTLVSVAKKTAYKLDEDFNIEEIKTSANNVFTSFAKSQLYAKDIYEELVAPTLKSSMDVETWRNGVGPLISNCTKTFAVKNVEEVQLCVKKECDSFPSTKDHSKWAASEDQTNPWICIGDINRAASQGKRGGGTVCMKNAKVWNAFHQAVESVEACNLPPKSPKEKVPKDTIPTAVLA</sequence>
<proteinExistence type="inferred from homology"/>
<dbReference type="OrthoDB" id="10261598at2759"/>
<dbReference type="Proteomes" id="UP000291343">
    <property type="component" value="Unassembled WGS sequence"/>
</dbReference>
<dbReference type="InterPro" id="IPR004947">
    <property type="entry name" value="DNase_II"/>
</dbReference>
<protein>
    <submittedName>
        <fullName evidence="5">Uncharacterized protein</fullName>
    </submittedName>
</protein>
<evidence type="ECO:0000256" key="2">
    <source>
        <dbReference type="ARBA" id="ARBA00022801"/>
    </source>
</evidence>
<feature type="signal peptide" evidence="4">
    <location>
        <begin position="1"/>
        <end position="24"/>
    </location>
</feature>
<dbReference type="GO" id="GO:0006309">
    <property type="term" value="P:apoptotic DNA fragmentation"/>
    <property type="evidence" value="ECO:0007669"/>
    <property type="project" value="TreeGrafter"/>
</dbReference>
<dbReference type="CDD" id="cd09120">
    <property type="entry name" value="PLDc_DNaseII_1"/>
    <property type="match status" value="1"/>
</dbReference>
<comment type="caution">
    <text evidence="5">The sequence shown here is derived from an EMBL/GenBank/DDBJ whole genome shotgun (WGS) entry which is preliminary data.</text>
</comment>
<evidence type="ECO:0000256" key="1">
    <source>
        <dbReference type="ARBA" id="ARBA00007527"/>
    </source>
</evidence>